<evidence type="ECO:0000313" key="3">
    <source>
        <dbReference type="Proteomes" id="UP000271974"/>
    </source>
</evidence>
<feature type="region of interest" description="Disordered" evidence="1">
    <location>
        <begin position="1"/>
        <end position="28"/>
    </location>
</feature>
<dbReference type="Proteomes" id="UP000271974">
    <property type="component" value="Unassembled WGS sequence"/>
</dbReference>
<keyword evidence="3" id="KW-1185">Reference proteome</keyword>
<evidence type="ECO:0000256" key="1">
    <source>
        <dbReference type="SAM" id="MobiDB-lite"/>
    </source>
</evidence>
<dbReference type="OrthoDB" id="6214191at2759"/>
<sequence>MEKEKKGSVPGRPTRHRAQQGDTARKSSANCVRAIPELYSQHRKRESVCLLGLTLAKTGQPIERCGPHRPPVSGEGVGQRDVLVNDSPQAGSPQSPGSNLHPYGTHLTANKVPNSRVETVSNAMHRATSSAVTIDAVVHSPQHIPLCKGPTMLGFVPLKSLFLFPFGAFFRICRMWAMAVQTAGIGFTLEVETHRKGKRVND</sequence>
<proteinExistence type="predicted"/>
<feature type="compositionally biased region" description="Low complexity" evidence="1">
    <location>
        <begin position="87"/>
        <end position="98"/>
    </location>
</feature>
<organism evidence="2 3">
    <name type="scientific">Elysia chlorotica</name>
    <name type="common">Eastern emerald elysia</name>
    <name type="synonym">Sea slug</name>
    <dbReference type="NCBI Taxonomy" id="188477"/>
    <lineage>
        <taxon>Eukaryota</taxon>
        <taxon>Metazoa</taxon>
        <taxon>Spiralia</taxon>
        <taxon>Lophotrochozoa</taxon>
        <taxon>Mollusca</taxon>
        <taxon>Gastropoda</taxon>
        <taxon>Heterobranchia</taxon>
        <taxon>Euthyneura</taxon>
        <taxon>Panpulmonata</taxon>
        <taxon>Sacoglossa</taxon>
        <taxon>Placobranchoidea</taxon>
        <taxon>Plakobranchidae</taxon>
        <taxon>Elysia</taxon>
    </lineage>
</organism>
<protein>
    <submittedName>
        <fullName evidence="2">Uncharacterized protein</fullName>
    </submittedName>
</protein>
<evidence type="ECO:0000313" key="2">
    <source>
        <dbReference type="EMBL" id="RUS85222.1"/>
    </source>
</evidence>
<gene>
    <name evidence="2" type="ORF">EGW08_007048</name>
</gene>
<accession>A0A433TUH8</accession>
<comment type="caution">
    <text evidence="2">The sequence shown here is derived from an EMBL/GenBank/DDBJ whole genome shotgun (WGS) entry which is preliminary data.</text>
</comment>
<dbReference type="EMBL" id="RQTK01000178">
    <property type="protein sequence ID" value="RUS85222.1"/>
    <property type="molecule type" value="Genomic_DNA"/>
</dbReference>
<reference evidence="2 3" key="1">
    <citation type="submission" date="2019-01" db="EMBL/GenBank/DDBJ databases">
        <title>A draft genome assembly of the solar-powered sea slug Elysia chlorotica.</title>
        <authorList>
            <person name="Cai H."/>
            <person name="Li Q."/>
            <person name="Fang X."/>
            <person name="Li J."/>
            <person name="Curtis N.E."/>
            <person name="Altenburger A."/>
            <person name="Shibata T."/>
            <person name="Feng M."/>
            <person name="Maeda T."/>
            <person name="Schwartz J.A."/>
            <person name="Shigenobu S."/>
            <person name="Lundholm N."/>
            <person name="Nishiyama T."/>
            <person name="Yang H."/>
            <person name="Hasebe M."/>
            <person name="Li S."/>
            <person name="Pierce S.K."/>
            <person name="Wang J."/>
        </authorList>
    </citation>
    <scope>NUCLEOTIDE SEQUENCE [LARGE SCALE GENOMIC DNA]</scope>
    <source>
        <strain evidence="2">EC2010</strain>
        <tissue evidence="2">Whole organism of an adult</tissue>
    </source>
</reference>
<name>A0A433TUH8_ELYCH</name>
<feature type="region of interest" description="Disordered" evidence="1">
    <location>
        <begin position="60"/>
        <end position="106"/>
    </location>
</feature>
<dbReference type="AlphaFoldDB" id="A0A433TUH8"/>